<comment type="caution">
    <text evidence="1">The sequence shown here is derived from an EMBL/GenBank/DDBJ whole genome shotgun (WGS) entry which is preliminary data.</text>
</comment>
<sequence>MMILSTWDLTGAPAIDVPVTLSEACMRVGRDILQAISAEVPQGMQWMLAEDNEYGQTLLLGLNAEELQFSRSIDLALSASRLTKSVAELVQDHLAGFEFIQWPICPGHTHPMVPASDDTGAWWRCRSTGRNVVSIGELPTSARPTSEAA</sequence>
<gene>
    <name evidence="1" type="ORF">ACFP3U_36455</name>
</gene>
<name>A0ABW0XF95_9ACTN</name>
<dbReference type="RefSeq" id="WP_380230073.1">
    <property type="nucleotide sequence ID" value="NZ_JBHSOF010000103.1"/>
</dbReference>
<reference evidence="2" key="1">
    <citation type="journal article" date="2019" name="Int. J. Syst. Evol. Microbiol.">
        <title>The Global Catalogue of Microorganisms (GCM) 10K type strain sequencing project: providing services to taxonomists for standard genome sequencing and annotation.</title>
        <authorList>
            <consortium name="The Broad Institute Genomics Platform"/>
            <consortium name="The Broad Institute Genome Sequencing Center for Infectious Disease"/>
            <person name="Wu L."/>
            <person name="Ma J."/>
        </authorList>
    </citation>
    <scope>NUCLEOTIDE SEQUENCE [LARGE SCALE GENOMIC DNA]</scope>
    <source>
        <strain evidence="2">CGMCC 4.1437</strain>
    </source>
</reference>
<protein>
    <submittedName>
        <fullName evidence="1">Uncharacterized protein</fullName>
    </submittedName>
</protein>
<dbReference type="EMBL" id="JBHSOF010000103">
    <property type="protein sequence ID" value="MFC5668438.1"/>
    <property type="molecule type" value="Genomic_DNA"/>
</dbReference>
<evidence type="ECO:0000313" key="2">
    <source>
        <dbReference type="Proteomes" id="UP001595975"/>
    </source>
</evidence>
<keyword evidence="2" id="KW-1185">Reference proteome</keyword>
<organism evidence="1 2">
    <name type="scientific">Kitasatospora misakiensis</name>
    <dbReference type="NCBI Taxonomy" id="67330"/>
    <lineage>
        <taxon>Bacteria</taxon>
        <taxon>Bacillati</taxon>
        <taxon>Actinomycetota</taxon>
        <taxon>Actinomycetes</taxon>
        <taxon>Kitasatosporales</taxon>
        <taxon>Streptomycetaceae</taxon>
        <taxon>Kitasatospora</taxon>
    </lineage>
</organism>
<accession>A0ABW0XF95</accession>
<proteinExistence type="predicted"/>
<evidence type="ECO:0000313" key="1">
    <source>
        <dbReference type="EMBL" id="MFC5668438.1"/>
    </source>
</evidence>
<dbReference type="Proteomes" id="UP001595975">
    <property type="component" value="Unassembled WGS sequence"/>
</dbReference>